<comment type="caution">
    <text evidence="1">The sequence shown here is derived from an EMBL/GenBank/DDBJ whole genome shotgun (WGS) entry which is preliminary data.</text>
</comment>
<protein>
    <submittedName>
        <fullName evidence="1">Uncharacterized protein</fullName>
    </submittedName>
</protein>
<organism evidence="1 2">
    <name type="scientific">Gossypium aridum</name>
    <name type="common">American cotton</name>
    <name type="synonym">Erioxylum aridum</name>
    <dbReference type="NCBI Taxonomy" id="34290"/>
    <lineage>
        <taxon>Eukaryota</taxon>
        <taxon>Viridiplantae</taxon>
        <taxon>Streptophyta</taxon>
        <taxon>Embryophyta</taxon>
        <taxon>Tracheophyta</taxon>
        <taxon>Spermatophyta</taxon>
        <taxon>Magnoliopsida</taxon>
        <taxon>eudicotyledons</taxon>
        <taxon>Gunneridae</taxon>
        <taxon>Pentapetalae</taxon>
        <taxon>rosids</taxon>
        <taxon>malvids</taxon>
        <taxon>Malvales</taxon>
        <taxon>Malvaceae</taxon>
        <taxon>Malvoideae</taxon>
        <taxon>Gossypium</taxon>
    </lineage>
</organism>
<evidence type="ECO:0000313" key="2">
    <source>
        <dbReference type="Proteomes" id="UP000593577"/>
    </source>
</evidence>
<dbReference type="Proteomes" id="UP000593577">
    <property type="component" value="Unassembled WGS sequence"/>
</dbReference>
<dbReference type="AlphaFoldDB" id="A0A7J8X8A2"/>
<gene>
    <name evidence="1" type="ORF">Goari_025156</name>
</gene>
<name>A0A7J8X8A2_GOSAI</name>
<accession>A0A7J8X8A2</accession>
<dbReference type="EMBL" id="JABFAA010000006">
    <property type="protein sequence ID" value="MBA0683501.1"/>
    <property type="molecule type" value="Genomic_DNA"/>
</dbReference>
<reference evidence="1 2" key="1">
    <citation type="journal article" date="2019" name="Genome Biol. Evol.">
        <title>Insights into the evolution of the New World diploid cottons (Gossypium, subgenus Houzingenia) based on genome sequencing.</title>
        <authorList>
            <person name="Grover C.E."/>
            <person name="Arick M.A. 2nd"/>
            <person name="Thrash A."/>
            <person name="Conover J.L."/>
            <person name="Sanders W.S."/>
            <person name="Peterson D.G."/>
            <person name="Frelichowski J.E."/>
            <person name="Scheffler J.A."/>
            <person name="Scheffler B.E."/>
            <person name="Wendel J.F."/>
        </authorList>
    </citation>
    <scope>NUCLEOTIDE SEQUENCE [LARGE SCALE GENOMIC DNA]</scope>
    <source>
        <strain evidence="1">185</strain>
        <tissue evidence="1">Leaf</tissue>
    </source>
</reference>
<evidence type="ECO:0000313" key="1">
    <source>
        <dbReference type="EMBL" id="MBA0683501.1"/>
    </source>
</evidence>
<keyword evidence="2" id="KW-1185">Reference proteome</keyword>
<proteinExistence type="predicted"/>
<sequence length="129" mass="14466">MREISRIELDEEDDFVIAKGDITGSFVSTIPVINFSERVHQFIIKDIANTMVIKLLGRNIGYVVLQNKMYSLWKPSKPFQLMDIENDNFLLKAISGSTVVASGDSTTLKAMSTVEVAKLMVAIEVRQQI</sequence>